<dbReference type="RefSeq" id="WP_152716401.1">
    <property type="nucleotide sequence ID" value="NZ_VOSJ01000246.1"/>
</dbReference>
<feature type="compositionally biased region" description="Low complexity" evidence="1">
    <location>
        <begin position="195"/>
        <end position="206"/>
    </location>
</feature>
<dbReference type="InterPro" id="IPR011033">
    <property type="entry name" value="PRC_barrel-like_sf"/>
</dbReference>
<proteinExistence type="predicted"/>
<feature type="region of interest" description="Disordered" evidence="1">
    <location>
        <begin position="184"/>
        <end position="209"/>
    </location>
</feature>
<comment type="caution">
    <text evidence="5">The sequence shown here is derived from an EMBL/GenBank/DDBJ whole genome shotgun (WGS) entry which is preliminary data.</text>
</comment>
<feature type="region of interest" description="Disordered" evidence="1">
    <location>
        <begin position="329"/>
        <end position="390"/>
    </location>
</feature>
<feature type="domain" description="PRC-barrel" evidence="3">
    <location>
        <begin position="396"/>
        <end position="465"/>
    </location>
</feature>
<dbReference type="Pfam" id="PF05239">
    <property type="entry name" value="PRC"/>
    <property type="match status" value="1"/>
</dbReference>
<gene>
    <name evidence="5" type="ORF">FS320_31555</name>
</gene>
<feature type="compositionally biased region" description="Low complexity" evidence="1">
    <location>
        <begin position="342"/>
        <end position="390"/>
    </location>
</feature>
<accession>A0A5N7MTT0</accession>
<dbReference type="Gene3D" id="1.20.1260.10">
    <property type="match status" value="1"/>
</dbReference>
<dbReference type="EMBL" id="VOSK01000237">
    <property type="protein sequence ID" value="MPR29504.1"/>
    <property type="molecule type" value="Genomic_DNA"/>
</dbReference>
<dbReference type="PANTHER" id="PTHR38593:SF1">
    <property type="entry name" value="BLR2558 PROTEIN"/>
    <property type="match status" value="1"/>
</dbReference>
<evidence type="ECO:0000259" key="3">
    <source>
        <dbReference type="Pfam" id="PF05239"/>
    </source>
</evidence>
<feature type="chain" id="PRO_5030135762" evidence="2">
    <location>
        <begin position="22"/>
        <end position="495"/>
    </location>
</feature>
<dbReference type="Gene3D" id="2.30.30.240">
    <property type="entry name" value="PRC-barrel domain"/>
    <property type="match status" value="1"/>
</dbReference>
<evidence type="ECO:0000259" key="4">
    <source>
        <dbReference type="Pfam" id="PF13628"/>
    </source>
</evidence>
<feature type="signal peptide" evidence="2">
    <location>
        <begin position="1"/>
        <end position="21"/>
    </location>
</feature>
<dbReference type="Pfam" id="PF13628">
    <property type="entry name" value="DUF4142"/>
    <property type="match status" value="1"/>
</dbReference>
<evidence type="ECO:0000313" key="5">
    <source>
        <dbReference type="EMBL" id="MPR29504.1"/>
    </source>
</evidence>
<organism evidence="5 6">
    <name type="scientific">Microvirga tunisiensis</name>
    <dbReference type="NCBI Taxonomy" id="2108360"/>
    <lineage>
        <taxon>Bacteria</taxon>
        <taxon>Pseudomonadati</taxon>
        <taxon>Pseudomonadota</taxon>
        <taxon>Alphaproteobacteria</taxon>
        <taxon>Hyphomicrobiales</taxon>
        <taxon>Methylobacteriaceae</taxon>
        <taxon>Microvirga</taxon>
    </lineage>
</organism>
<protein>
    <submittedName>
        <fullName evidence="5">DUF4142 domain-containing protein</fullName>
    </submittedName>
</protein>
<dbReference type="InterPro" id="IPR012347">
    <property type="entry name" value="Ferritin-like"/>
</dbReference>
<dbReference type="InterPro" id="IPR025419">
    <property type="entry name" value="DUF4142"/>
</dbReference>
<dbReference type="AlphaFoldDB" id="A0A5N7MTT0"/>
<evidence type="ECO:0000256" key="2">
    <source>
        <dbReference type="SAM" id="SignalP"/>
    </source>
</evidence>
<sequence length="495" mass="53821">MKLHMMVLLASTAFMPAVALAQAPQPAPRPAPAQAGAQVPAAADFVNRAAVSNMFEIQSSQLAQQKAQNDRVRQFAQSMVQDHTAAGDKLKSAVQGIQGATVPTSLDQPHQQMVQTLQSASGSGFDRDYIQMQVTAHRDAVSLFDQYAQNGDNQQLKQFAQQTLPTLREHLQSVEQIQTSLPPARVGATQGGGQQPQQTAQNQAGQDPSRIVVQQPAPTVRVDQASPQVTVQQPQPNVTVRQPQPEILVRQPQPTVTVDIPQPEIIVRMPQPDVNVAMAQPEVQVNQPQPQVQVVQPQQQPEVQVQPAQPQVQVQQVQGQPQVQVQAADNQPNVRYERAEPRVVVNQPQGQPNVRMEQQGEGQQANSQQQTAARPADTTTAPQTTGALPGAQALTVSRVNDMNLYNTQGNELGDVERVVQGPDGKQYVVIGAGGFLGMGEKHVAIPVERVALRGDRLIIQGLTEDQIRALPSFDRNDRSFRQLEGNQPIQVSVVR</sequence>
<evidence type="ECO:0000313" key="6">
    <source>
        <dbReference type="Proteomes" id="UP000403266"/>
    </source>
</evidence>
<name>A0A5N7MTT0_9HYPH</name>
<dbReference type="OrthoDB" id="9101320at2"/>
<reference evidence="5 6" key="1">
    <citation type="journal article" date="2019" name="Syst. Appl. Microbiol.">
        <title>Microvirga tunisiensis sp. nov., a root nodule symbiotic bacterium isolated from Lupinus micranthus and L. luteus grown in Northern Tunisia.</title>
        <authorList>
            <person name="Msaddak A."/>
            <person name="Rejili M."/>
            <person name="Duran D."/>
            <person name="Mars M."/>
            <person name="Palacios J.M."/>
            <person name="Ruiz-Argueso T."/>
            <person name="Rey L."/>
            <person name="Imperial J."/>
        </authorList>
    </citation>
    <scope>NUCLEOTIDE SEQUENCE [LARGE SCALE GENOMIC DNA]</scope>
    <source>
        <strain evidence="5 6">Lmie10</strain>
    </source>
</reference>
<keyword evidence="2" id="KW-0732">Signal</keyword>
<keyword evidence="6" id="KW-1185">Reference proteome</keyword>
<dbReference type="InterPro" id="IPR027275">
    <property type="entry name" value="PRC-brl_dom"/>
</dbReference>
<dbReference type="PANTHER" id="PTHR38593">
    <property type="entry name" value="BLR2558 PROTEIN"/>
    <property type="match status" value="1"/>
</dbReference>
<feature type="domain" description="DUF4142" evidence="4">
    <location>
        <begin position="42"/>
        <end position="177"/>
    </location>
</feature>
<dbReference type="Proteomes" id="UP000403266">
    <property type="component" value="Unassembled WGS sequence"/>
</dbReference>
<dbReference type="SUPFAM" id="SSF50346">
    <property type="entry name" value="PRC-barrel domain"/>
    <property type="match status" value="1"/>
</dbReference>
<evidence type="ECO:0000256" key="1">
    <source>
        <dbReference type="SAM" id="MobiDB-lite"/>
    </source>
</evidence>